<sequence>MNIKTPLKYKSLTLCVLLFCIISCNTTTDNNFTETVKISLREVGHQLLLANQDSTTLVKPVINISDNKFQVSFENTISIQPDSLVTIIKSSFEKANLPQQYITEVNRCYDNEVAYSYAMKEEVEQGIIPCIGRELKNECYLVTVHFTNIAKSNSNKIMYICVLVFVVLTMFAIFLYKQKPKDVIETQELNYSTLGLFKFYPEQNKLIKEATEINLSKKECEILALFVAKPNQIIKREELIKKVWEDNGVVVGRSLDTYISKLRKKLKEDESIKLTNIHGVGYKLEVV</sequence>
<dbReference type="GO" id="GO:0000160">
    <property type="term" value="P:phosphorelay signal transduction system"/>
    <property type="evidence" value="ECO:0007669"/>
    <property type="project" value="InterPro"/>
</dbReference>
<keyword evidence="7" id="KW-1185">Reference proteome</keyword>
<feature type="chain" id="PRO_5042122587" evidence="4">
    <location>
        <begin position="26"/>
        <end position="287"/>
    </location>
</feature>
<dbReference type="PROSITE" id="PS51755">
    <property type="entry name" value="OMPR_PHOB"/>
    <property type="match status" value="1"/>
</dbReference>
<keyword evidence="1 2" id="KW-0238">DNA-binding</keyword>
<keyword evidence="4" id="KW-0732">Signal</keyword>
<dbReference type="AlphaFoldDB" id="A0AAC9LMV0"/>
<accession>A0AAC9LMV0</accession>
<protein>
    <submittedName>
        <fullName evidence="6">Transcriptional regulator</fullName>
    </submittedName>
</protein>
<reference evidence="6 7" key="1">
    <citation type="submission" date="2017-01" db="EMBL/GenBank/DDBJ databases">
        <title>Complete genome of Lacinutrix venerupis DOK2-8 isolated from seawater in Dokdo.</title>
        <authorList>
            <person name="Chi W.-J."/>
            <person name="Kim J.H."/>
        </authorList>
    </citation>
    <scope>NUCLEOTIDE SEQUENCE [LARGE SCALE GENOMIC DNA]</scope>
    <source>
        <strain evidence="6 7">DOK2-8</strain>
    </source>
</reference>
<dbReference type="InterPro" id="IPR036388">
    <property type="entry name" value="WH-like_DNA-bd_sf"/>
</dbReference>
<dbReference type="RefSeq" id="WP_076732180.1">
    <property type="nucleotide sequence ID" value="NZ_CP019352.1"/>
</dbReference>
<feature type="domain" description="OmpR/PhoB-type" evidence="5">
    <location>
        <begin position="186"/>
        <end position="286"/>
    </location>
</feature>
<dbReference type="InterPro" id="IPR016032">
    <property type="entry name" value="Sig_transdc_resp-reg_C-effctor"/>
</dbReference>
<keyword evidence="3" id="KW-0812">Transmembrane</keyword>
<dbReference type="CDD" id="cd00383">
    <property type="entry name" value="trans_reg_C"/>
    <property type="match status" value="1"/>
</dbReference>
<evidence type="ECO:0000256" key="4">
    <source>
        <dbReference type="SAM" id="SignalP"/>
    </source>
</evidence>
<keyword evidence="3" id="KW-0472">Membrane</keyword>
<name>A0AAC9LMV0_9FLAO</name>
<evidence type="ECO:0000256" key="2">
    <source>
        <dbReference type="PROSITE-ProRule" id="PRU01091"/>
    </source>
</evidence>
<evidence type="ECO:0000313" key="6">
    <source>
        <dbReference type="EMBL" id="APX99551.1"/>
    </source>
</evidence>
<evidence type="ECO:0000259" key="5">
    <source>
        <dbReference type="PROSITE" id="PS51755"/>
    </source>
</evidence>
<dbReference type="SUPFAM" id="SSF46894">
    <property type="entry name" value="C-terminal effector domain of the bipartite response regulators"/>
    <property type="match status" value="1"/>
</dbReference>
<dbReference type="GO" id="GO:0006355">
    <property type="term" value="P:regulation of DNA-templated transcription"/>
    <property type="evidence" value="ECO:0007669"/>
    <property type="project" value="InterPro"/>
</dbReference>
<feature type="DNA-binding region" description="OmpR/PhoB-type" evidence="2">
    <location>
        <begin position="186"/>
        <end position="286"/>
    </location>
</feature>
<dbReference type="SMART" id="SM00862">
    <property type="entry name" value="Trans_reg_C"/>
    <property type="match status" value="1"/>
</dbReference>
<evidence type="ECO:0000313" key="7">
    <source>
        <dbReference type="Proteomes" id="UP000187506"/>
    </source>
</evidence>
<dbReference type="InterPro" id="IPR001867">
    <property type="entry name" value="OmpR/PhoB-type_DNA-bd"/>
</dbReference>
<feature type="transmembrane region" description="Helical" evidence="3">
    <location>
        <begin position="157"/>
        <end position="176"/>
    </location>
</feature>
<dbReference type="Pfam" id="PF00486">
    <property type="entry name" value="Trans_reg_C"/>
    <property type="match status" value="1"/>
</dbReference>
<dbReference type="KEGG" id="lvn:BWR22_04210"/>
<dbReference type="Proteomes" id="UP000187506">
    <property type="component" value="Chromosome"/>
</dbReference>
<dbReference type="EMBL" id="CP019352">
    <property type="protein sequence ID" value="APX99551.1"/>
    <property type="molecule type" value="Genomic_DNA"/>
</dbReference>
<gene>
    <name evidence="6" type="ORF">BWR22_04210</name>
</gene>
<organism evidence="6 7">
    <name type="scientific">Lacinutrix venerupis</name>
    <dbReference type="NCBI Taxonomy" id="1486034"/>
    <lineage>
        <taxon>Bacteria</taxon>
        <taxon>Pseudomonadati</taxon>
        <taxon>Bacteroidota</taxon>
        <taxon>Flavobacteriia</taxon>
        <taxon>Flavobacteriales</taxon>
        <taxon>Flavobacteriaceae</taxon>
        <taxon>Lacinutrix</taxon>
    </lineage>
</organism>
<proteinExistence type="predicted"/>
<dbReference type="GO" id="GO:0003677">
    <property type="term" value="F:DNA binding"/>
    <property type="evidence" value="ECO:0007669"/>
    <property type="project" value="UniProtKB-UniRule"/>
</dbReference>
<evidence type="ECO:0000256" key="3">
    <source>
        <dbReference type="SAM" id="Phobius"/>
    </source>
</evidence>
<dbReference type="Gene3D" id="1.10.10.10">
    <property type="entry name" value="Winged helix-like DNA-binding domain superfamily/Winged helix DNA-binding domain"/>
    <property type="match status" value="1"/>
</dbReference>
<feature type="signal peptide" evidence="4">
    <location>
        <begin position="1"/>
        <end position="25"/>
    </location>
</feature>
<evidence type="ECO:0000256" key="1">
    <source>
        <dbReference type="ARBA" id="ARBA00023125"/>
    </source>
</evidence>
<keyword evidence="3" id="KW-1133">Transmembrane helix</keyword>